<protein>
    <submittedName>
        <fullName evidence="2">Carbon-nitrogen hydrolase</fullName>
    </submittedName>
</protein>
<accession>A0A4S9Y6S2</accession>
<dbReference type="InterPro" id="IPR036526">
    <property type="entry name" value="C-N_Hydrolase_sf"/>
</dbReference>
<dbReference type="GO" id="GO:0008418">
    <property type="term" value="F:protein-N-terminal asparagine amidohydrolase activity"/>
    <property type="evidence" value="ECO:0007669"/>
    <property type="project" value="InterPro"/>
</dbReference>
<evidence type="ECO:0000313" key="3">
    <source>
        <dbReference type="Proteomes" id="UP000310039"/>
    </source>
</evidence>
<dbReference type="Gene3D" id="3.60.110.10">
    <property type="entry name" value="Carbon-nitrogen hydrolase"/>
    <property type="match status" value="1"/>
</dbReference>
<feature type="domain" description="CN hydrolase" evidence="1">
    <location>
        <begin position="1"/>
        <end position="296"/>
    </location>
</feature>
<dbReference type="Proteomes" id="UP000310039">
    <property type="component" value="Unassembled WGS sequence"/>
</dbReference>
<dbReference type="Pfam" id="PF00795">
    <property type="entry name" value="CN_hydrolase"/>
    <property type="match status" value="1"/>
</dbReference>
<gene>
    <name evidence="2" type="ORF">D6C84_01449</name>
</gene>
<dbReference type="GO" id="GO:0030163">
    <property type="term" value="P:protein catabolic process"/>
    <property type="evidence" value="ECO:0007669"/>
    <property type="project" value="TreeGrafter"/>
</dbReference>
<dbReference type="PANTHER" id="PTHR11750">
    <property type="entry name" value="PROTEIN N-TERMINAL AMIDASE"/>
    <property type="match status" value="1"/>
</dbReference>
<evidence type="ECO:0000259" key="1">
    <source>
        <dbReference type="PROSITE" id="PS50263"/>
    </source>
</evidence>
<dbReference type="EMBL" id="QZBT01000012">
    <property type="protein sequence ID" value="THZ87735.1"/>
    <property type="molecule type" value="Genomic_DNA"/>
</dbReference>
<dbReference type="InterPro" id="IPR003010">
    <property type="entry name" value="C-N_Hydrolase"/>
</dbReference>
<sequence length="315" mass="34461">MKKLGQVEENIRKADSLLEGTSASELDLLVLPEMAFSGNTSFRSLVQNHQNLKIMPTNTGYNFPNLEAITPFLEPSGTGSSSQWAKRTAARLNCIVAVGYPELTADGKRYNTVISISPDGTTAASYRKTFLYYTDETWALEGDTGFYNGELGALGQACMGICMDINPKKFEAPWSAYEFATHCVDAKTPLVVLSMAWLTRLLPQQLQETAMQPDLETLSYWLERFMPVVQSQREGGTVVVMANRCGTEPGAVAGVSQGVDDEGQEVVGYAGTSCVLMVDQGEVKIFDILGKAEERLLKIDTTEPPQFALRAKVSQ</sequence>
<dbReference type="PROSITE" id="PS50263">
    <property type="entry name" value="CN_HYDROLASE"/>
    <property type="match status" value="1"/>
</dbReference>
<dbReference type="AlphaFoldDB" id="A0A4S9Y6S2"/>
<organism evidence="2 3">
    <name type="scientific">Aureobasidium pullulans</name>
    <name type="common">Black yeast</name>
    <name type="synonym">Pullularia pullulans</name>
    <dbReference type="NCBI Taxonomy" id="5580"/>
    <lineage>
        <taxon>Eukaryota</taxon>
        <taxon>Fungi</taxon>
        <taxon>Dikarya</taxon>
        <taxon>Ascomycota</taxon>
        <taxon>Pezizomycotina</taxon>
        <taxon>Dothideomycetes</taxon>
        <taxon>Dothideomycetidae</taxon>
        <taxon>Dothideales</taxon>
        <taxon>Saccotheciaceae</taxon>
        <taxon>Aureobasidium</taxon>
    </lineage>
</organism>
<reference evidence="2 3" key="1">
    <citation type="submission" date="2018-10" db="EMBL/GenBank/DDBJ databases">
        <title>Fifty Aureobasidium pullulans genomes reveal a recombining polyextremotolerant generalist.</title>
        <authorList>
            <person name="Gostincar C."/>
            <person name="Turk M."/>
            <person name="Zajc J."/>
            <person name="Gunde-Cimerman N."/>
        </authorList>
    </citation>
    <scope>NUCLEOTIDE SEQUENCE [LARGE SCALE GENOMIC DNA]</scope>
    <source>
        <strain evidence="2 3">EXF-3403</strain>
    </source>
</reference>
<evidence type="ECO:0000313" key="2">
    <source>
        <dbReference type="EMBL" id="THZ87735.1"/>
    </source>
</evidence>
<dbReference type="GO" id="GO:0070773">
    <property type="term" value="F:protein-N-terminal glutamine amidohydrolase activity"/>
    <property type="evidence" value="ECO:0007669"/>
    <property type="project" value="InterPro"/>
</dbReference>
<dbReference type="InterPro" id="IPR039703">
    <property type="entry name" value="Nta1"/>
</dbReference>
<keyword evidence="2" id="KW-0378">Hydrolase</keyword>
<dbReference type="SUPFAM" id="SSF56317">
    <property type="entry name" value="Carbon-nitrogen hydrolase"/>
    <property type="match status" value="1"/>
</dbReference>
<name>A0A4S9Y6S2_AURPU</name>
<dbReference type="PANTHER" id="PTHR11750:SF26">
    <property type="entry name" value="PROTEIN N-TERMINAL AMIDASE"/>
    <property type="match status" value="1"/>
</dbReference>
<proteinExistence type="predicted"/>
<comment type="caution">
    <text evidence="2">The sequence shown here is derived from an EMBL/GenBank/DDBJ whole genome shotgun (WGS) entry which is preliminary data.</text>
</comment>